<evidence type="ECO:0000256" key="4">
    <source>
        <dbReference type="ARBA" id="ARBA00022801"/>
    </source>
</evidence>
<sequence length="264" mass="28286">MESALDYWRARALLDWQIEIGADEAILDAPLDRYTLTDARPAVAPTPGAATAASAPVRIEEPDPVALATEAARAAPDLDALAAAMERFEHCDLRRGARSFVFSGGRAGARVTLLLDPPRRDEDRAGTPVAGPAGRLLEQMLAAIGLSVDAPDMERAVHMVPVLPWRVPGDRAPDPGDLAMMRPFLDRHVELADPEILVVMGSVACAALMKGGGLHRLRGRWGDLMGRPALPIFSPAHLIANPAAKREAWADLLALKTRLDGART</sequence>
<reference evidence="9 10" key="1">
    <citation type="submission" date="2020-08" db="EMBL/GenBank/DDBJ databases">
        <title>Genomic Encyclopedia of Type Strains, Phase III (KMG-III): the genomes of soil and plant-associated and newly described type strains.</title>
        <authorList>
            <person name="Whitman W."/>
        </authorList>
    </citation>
    <scope>NUCLEOTIDE SEQUENCE [LARGE SCALE GENOMIC DNA]</scope>
    <source>
        <strain evidence="9 10">CECT 8572</strain>
    </source>
</reference>
<dbReference type="Pfam" id="PF03167">
    <property type="entry name" value="UDG"/>
    <property type="match status" value="1"/>
</dbReference>
<keyword evidence="10" id="KW-1185">Reference proteome</keyword>
<keyword evidence="9" id="KW-0808">Transferase</keyword>
<accession>A0ABR6HRH4</accession>
<dbReference type="InterPro" id="IPR005122">
    <property type="entry name" value="Uracil-DNA_glycosylase-like"/>
</dbReference>
<protein>
    <submittedName>
        <fullName evidence="9">DNA polymerase</fullName>
        <ecNumber evidence="9">2.7.7.7</ecNumber>
    </submittedName>
</protein>
<keyword evidence="7" id="KW-0234">DNA repair</keyword>
<dbReference type="GO" id="GO:0003887">
    <property type="term" value="F:DNA-directed DNA polymerase activity"/>
    <property type="evidence" value="ECO:0007669"/>
    <property type="project" value="UniProtKB-EC"/>
</dbReference>
<dbReference type="EC" id="2.7.7.7" evidence="9"/>
<keyword evidence="9" id="KW-0548">Nucleotidyltransferase</keyword>
<keyword evidence="3" id="KW-0227">DNA damage</keyword>
<comment type="caution">
    <text evidence="9">The sequence shown here is derived from an EMBL/GenBank/DDBJ whole genome shotgun (WGS) entry which is preliminary data.</text>
</comment>
<feature type="domain" description="Uracil-DNA glycosylase-like" evidence="8">
    <location>
        <begin position="102"/>
        <end position="253"/>
    </location>
</feature>
<evidence type="ECO:0000259" key="8">
    <source>
        <dbReference type="SMART" id="SM00986"/>
    </source>
</evidence>
<dbReference type="SUPFAM" id="SSF52141">
    <property type="entry name" value="Uracil-DNA glycosylase-like"/>
    <property type="match status" value="1"/>
</dbReference>
<dbReference type="InterPro" id="IPR036895">
    <property type="entry name" value="Uracil-DNA_glycosylase-like_sf"/>
</dbReference>
<keyword evidence="1" id="KW-0004">4Fe-4S</keyword>
<organism evidence="9 10">
    <name type="scientific">Limimaricola variabilis</name>
    <dbReference type="NCBI Taxonomy" id="1492771"/>
    <lineage>
        <taxon>Bacteria</taxon>
        <taxon>Pseudomonadati</taxon>
        <taxon>Pseudomonadota</taxon>
        <taxon>Alphaproteobacteria</taxon>
        <taxon>Rhodobacterales</taxon>
        <taxon>Paracoccaceae</taxon>
        <taxon>Limimaricola</taxon>
    </lineage>
</organism>
<evidence type="ECO:0000256" key="7">
    <source>
        <dbReference type="ARBA" id="ARBA00023204"/>
    </source>
</evidence>
<evidence type="ECO:0000256" key="2">
    <source>
        <dbReference type="ARBA" id="ARBA00022723"/>
    </source>
</evidence>
<dbReference type="Proteomes" id="UP000576152">
    <property type="component" value="Unassembled WGS sequence"/>
</dbReference>
<keyword evidence="6" id="KW-0411">Iron-sulfur</keyword>
<dbReference type="SMART" id="SM00987">
    <property type="entry name" value="UreE_C"/>
    <property type="match status" value="1"/>
</dbReference>
<dbReference type="RefSeq" id="WP_183474647.1">
    <property type="nucleotide sequence ID" value="NZ_JACIBX010000011.1"/>
</dbReference>
<dbReference type="PANTHER" id="PTHR33693:SF1">
    <property type="entry name" value="TYPE-4 URACIL-DNA GLYCOSYLASE"/>
    <property type="match status" value="1"/>
</dbReference>
<dbReference type="SMART" id="SM00986">
    <property type="entry name" value="UDG"/>
    <property type="match status" value="1"/>
</dbReference>
<proteinExistence type="predicted"/>
<dbReference type="PANTHER" id="PTHR33693">
    <property type="entry name" value="TYPE-5 URACIL-DNA GLYCOSYLASE"/>
    <property type="match status" value="1"/>
</dbReference>
<gene>
    <name evidence="9" type="ORF">FHS00_002755</name>
</gene>
<name>A0ABR6HRH4_9RHOB</name>
<evidence type="ECO:0000256" key="1">
    <source>
        <dbReference type="ARBA" id="ARBA00022485"/>
    </source>
</evidence>
<evidence type="ECO:0000313" key="10">
    <source>
        <dbReference type="Proteomes" id="UP000576152"/>
    </source>
</evidence>
<evidence type="ECO:0000256" key="3">
    <source>
        <dbReference type="ARBA" id="ARBA00022763"/>
    </source>
</evidence>
<evidence type="ECO:0000313" key="9">
    <source>
        <dbReference type="EMBL" id="MBB3713154.1"/>
    </source>
</evidence>
<dbReference type="InterPro" id="IPR051536">
    <property type="entry name" value="UDG_Type-4/5"/>
</dbReference>
<dbReference type="CDD" id="cd10030">
    <property type="entry name" value="UDG-F4_TTUDGA_SPO1dp_like"/>
    <property type="match status" value="1"/>
</dbReference>
<keyword evidence="5" id="KW-0408">Iron</keyword>
<dbReference type="Gene3D" id="3.40.470.10">
    <property type="entry name" value="Uracil-DNA glycosylase-like domain"/>
    <property type="match status" value="1"/>
</dbReference>
<keyword evidence="4" id="KW-0378">Hydrolase</keyword>
<evidence type="ECO:0000256" key="5">
    <source>
        <dbReference type="ARBA" id="ARBA00023004"/>
    </source>
</evidence>
<dbReference type="EMBL" id="JACIBX010000011">
    <property type="protein sequence ID" value="MBB3713154.1"/>
    <property type="molecule type" value="Genomic_DNA"/>
</dbReference>
<keyword evidence="2" id="KW-0479">Metal-binding</keyword>
<evidence type="ECO:0000256" key="6">
    <source>
        <dbReference type="ARBA" id="ARBA00023014"/>
    </source>
</evidence>